<organism evidence="1 2">
    <name type="scientific">Dentiscutata erythropus</name>
    <dbReference type="NCBI Taxonomy" id="1348616"/>
    <lineage>
        <taxon>Eukaryota</taxon>
        <taxon>Fungi</taxon>
        <taxon>Fungi incertae sedis</taxon>
        <taxon>Mucoromycota</taxon>
        <taxon>Glomeromycotina</taxon>
        <taxon>Glomeromycetes</taxon>
        <taxon>Diversisporales</taxon>
        <taxon>Gigasporaceae</taxon>
        <taxon>Dentiscutata</taxon>
    </lineage>
</organism>
<evidence type="ECO:0000313" key="2">
    <source>
        <dbReference type="Proteomes" id="UP000789405"/>
    </source>
</evidence>
<reference evidence="1" key="1">
    <citation type="submission" date="2021-06" db="EMBL/GenBank/DDBJ databases">
        <authorList>
            <person name="Kallberg Y."/>
            <person name="Tangrot J."/>
            <person name="Rosling A."/>
        </authorList>
    </citation>
    <scope>NUCLEOTIDE SEQUENCE</scope>
    <source>
        <strain evidence="1">MA453B</strain>
    </source>
</reference>
<feature type="non-terminal residue" evidence="1">
    <location>
        <position position="1"/>
    </location>
</feature>
<proteinExistence type="predicted"/>
<feature type="non-terminal residue" evidence="1">
    <location>
        <position position="48"/>
    </location>
</feature>
<gene>
    <name evidence="1" type="ORF">DERYTH_LOCUS23951</name>
</gene>
<sequence length="48" mass="5122">ISGLEEQGMLGLRCFLAVNMSRFSPLASILWSKSIESSLLLGGDSGLH</sequence>
<comment type="caution">
    <text evidence="1">The sequence shown here is derived from an EMBL/GenBank/DDBJ whole genome shotgun (WGS) entry which is preliminary data.</text>
</comment>
<dbReference type="Proteomes" id="UP000789405">
    <property type="component" value="Unassembled WGS sequence"/>
</dbReference>
<keyword evidence="2" id="KW-1185">Reference proteome</keyword>
<dbReference type="AlphaFoldDB" id="A0A9N9PCG7"/>
<protein>
    <submittedName>
        <fullName evidence="1">11644_t:CDS:1</fullName>
    </submittedName>
</protein>
<name>A0A9N9PCG7_9GLOM</name>
<evidence type="ECO:0000313" key="1">
    <source>
        <dbReference type="EMBL" id="CAG8803739.1"/>
    </source>
</evidence>
<accession>A0A9N9PCG7</accession>
<dbReference type="EMBL" id="CAJVPY010038237">
    <property type="protein sequence ID" value="CAG8803739.1"/>
    <property type="molecule type" value="Genomic_DNA"/>
</dbReference>